<evidence type="ECO:0000313" key="2">
    <source>
        <dbReference type="EMBL" id="PIP52926.1"/>
    </source>
</evidence>
<dbReference type="Gene3D" id="2.60.120.10">
    <property type="entry name" value="Jelly Rolls"/>
    <property type="match status" value="1"/>
</dbReference>
<dbReference type="EMBL" id="PCSR01000089">
    <property type="protein sequence ID" value="PIP52926.1"/>
    <property type="molecule type" value="Genomic_DNA"/>
</dbReference>
<dbReference type="SUPFAM" id="SSF51182">
    <property type="entry name" value="RmlC-like cupins"/>
    <property type="match status" value="1"/>
</dbReference>
<dbReference type="GO" id="GO:0008830">
    <property type="term" value="F:dTDP-4-dehydrorhamnose 3,5-epimerase activity"/>
    <property type="evidence" value="ECO:0007669"/>
    <property type="project" value="InterPro"/>
</dbReference>
<evidence type="ECO:0000256" key="1">
    <source>
        <dbReference type="PIRSR" id="PIRSR600888-3"/>
    </source>
</evidence>
<dbReference type="InterPro" id="IPR011051">
    <property type="entry name" value="RmlC_Cupin_sf"/>
</dbReference>
<proteinExistence type="predicted"/>
<dbReference type="PANTHER" id="PTHR21047">
    <property type="entry name" value="DTDP-6-DEOXY-D-GLUCOSE-3,5 EPIMERASE"/>
    <property type="match status" value="1"/>
</dbReference>
<dbReference type="InterPro" id="IPR014710">
    <property type="entry name" value="RmlC-like_jellyroll"/>
</dbReference>
<accession>A0A2H0B5L3</accession>
<dbReference type="GO" id="GO:0005829">
    <property type="term" value="C:cytosol"/>
    <property type="evidence" value="ECO:0007669"/>
    <property type="project" value="TreeGrafter"/>
</dbReference>
<dbReference type="AlphaFoldDB" id="A0A2H0B5L3"/>
<reference evidence="2 3" key="1">
    <citation type="submission" date="2017-09" db="EMBL/GenBank/DDBJ databases">
        <title>Depth-based differentiation of microbial function through sediment-hosted aquifers and enrichment of novel symbionts in the deep terrestrial subsurface.</title>
        <authorList>
            <person name="Probst A.J."/>
            <person name="Ladd B."/>
            <person name="Jarett J.K."/>
            <person name="Geller-Mcgrath D.E."/>
            <person name="Sieber C.M."/>
            <person name="Emerson J.B."/>
            <person name="Anantharaman K."/>
            <person name="Thomas B.C."/>
            <person name="Malmstrom R."/>
            <person name="Stieglmeier M."/>
            <person name="Klingl A."/>
            <person name="Woyke T."/>
            <person name="Ryan C.M."/>
            <person name="Banfield J.F."/>
        </authorList>
    </citation>
    <scope>NUCLEOTIDE SEQUENCE [LARGE SCALE GENOMIC DNA]</scope>
    <source>
        <strain evidence="2">CG23_combo_of_CG06-09_8_20_14_all_34_8</strain>
    </source>
</reference>
<evidence type="ECO:0000313" key="3">
    <source>
        <dbReference type="Proteomes" id="UP000229459"/>
    </source>
</evidence>
<dbReference type="GO" id="GO:0000271">
    <property type="term" value="P:polysaccharide biosynthetic process"/>
    <property type="evidence" value="ECO:0007669"/>
    <property type="project" value="TreeGrafter"/>
</dbReference>
<name>A0A2H0B5L3_9BACT</name>
<dbReference type="PANTHER" id="PTHR21047:SF2">
    <property type="entry name" value="THYMIDINE DIPHOSPHO-4-KETO-RHAMNOSE 3,5-EPIMERASE"/>
    <property type="match status" value="1"/>
</dbReference>
<dbReference type="Pfam" id="PF00908">
    <property type="entry name" value="dTDP_sugar_isom"/>
    <property type="match status" value="1"/>
</dbReference>
<dbReference type="Proteomes" id="UP000229459">
    <property type="component" value="Unassembled WGS sequence"/>
</dbReference>
<dbReference type="InterPro" id="IPR000888">
    <property type="entry name" value="RmlC-like"/>
</dbReference>
<protein>
    <submittedName>
        <fullName evidence="2">dTDP-4-dehydrorhamnose 3,5-epimerase</fullName>
    </submittedName>
</protein>
<sequence>MMKGKFMQLKDITADWLKNQKFKIEKGVTIKGVTVKDLTVNLDGRGEVTELWSSSWVGENGIAMAKHVYQSSTDFGVVKCWHAHQIHTDQFVVTRGKIQIGLVDIRPDSPTFLHVNSVFMGELRPRLVVIPPGIMHGWKSLSEPEVRVTNFQTEIFDPKDEIRFDWDTVLTEIWEPKNG</sequence>
<feature type="site" description="Participates in a stacking interaction with the thymidine ring of dTDP-4-oxo-6-deoxyglucose" evidence="1">
    <location>
        <position position="156"/>
    </location>
</feature>
<comment type="caution">
    <text evidence="2">The sequence shown here is derived from an EMBL/GenBank/DDBJ whole genome shotgun (WGS) entry which is preliminary data.</text>
</comment>
<gene>
    <name evidence="2" type="ORF">COX08_03715</name>
</gene>
<organism evidence="2 3">
    <name type="scientific">Candidatus Beckwithbacteria bacterium CG23_combo_of_CG06-09_8_20_14_all_34_8</name>
    <dbReference type="NCBI Taxonomy" id="1974497"/>
    <lineage>
        <taxon>Bacteria</taxon>
        <taxon>Candidatus Beckwithiibacteriota</taxon>
    </lineage>
</organism>